<dbReference type="OrthoDB" id="1666642at2"/>
<evidence type="ECO:0000313" key="3">
    <source>
        <dbReference type="EMBL" id="EEX76290.1"/>
    </source>
</evidence>
<dbReference type="KEGG" id="ssg:Selsp_0260"/>
<dbReference type="RefSeq" id="WP_006193821.1">
    <property type="nucleotide sequence ID" value="NC_015437.1"/>
</dbReference>
<name>C9LY96_SELS3</name>
<protein>
    <submittedName>
        <fullName evidence="3">Uncharacterized protein</fullName>
    </submittedName>
</protein>
<evidence type="ECO:0000256" key="1">
    <source>
        <dbReference type="SAM" id="MobiDB-lite"/>
    </source>
</evidence>
<sequence>MPTAAKSSGARKTAVPKKSSAPSRTRRASNVAYIFFNCDAEKSHGSMNIFYNHEIYRDTQASRKALWQKVKAEQDASRIEIAEDDLTSVRTAILESDPAEASRYIRFGAIETFTCH</sequence>
<dbReference type="EMBL" id="ACKP02000050">
    <property type="protein sequence ID" value="EEX76290.1"/>
    <property type="molecule type" value="Genomic_DNA"/>
</dbReference>
<dbReference type="EMBL" id="CP002637">
    <property type="protein sequence ID" value="AEB99237.1"/>
    <property type="molecule type" value="Genomic_DNA"/>
</dbReference>
<feature type="region of interest" description="Disordered" evidence="1">
    <location>
        <begin position="1"/>
        <end position="26"/>
    </location>
</feature>
<proteinExistence type="predicted"/>
<evidence type="ECO:0000313" key="5">
    <source>
        <dbReference type="Proteomes" id="UP000011124"/>
    </source>
</evidence>
<gene>
    <name evidence="2" type="ordered locus">Selsp_0260</name>
    <name evidence="3" type="ORF">SELSPUOL_02455</name>
</gene>
<evidence type="ECO:0000313" key="4">
    <source>
        <dbReference type="Proteomes" id="UP000003505"/>
    </source>
</evidence>
<dbReference type="HOGENOM" id="CLU_169023_0_0_9"/>
<evidence type="ECO:0000313" key="2">
    <source>
        <dbReference type="EMBL" id="AEB99237.1"/>
    </source>
</evidence>
<dbReference type="AlphaFoldDB" id="C9LY96"/>
<reference evidence="2 5" key="2">
    <citation type="submission" date="2011-04" db="EMBL/GenBank/DDBJ databases">
        <title>The complete genome of Selenomonas sputigena DSM 20758.</title>
        <authorList>
            <consortium name="US DOE Joint Genome Institute (JGI-PGF)"/>
            <person name="Lucas S."/>
            <person name="Copeland A."/>
            <person name="Lapidus A."/>
            <person name="Bruce D."/>
            <person name="Goodwin L."/>
            <person name="Pitluck S."/>
            <person name="Peters L."/>
            <person name="Kyrpides N."/>
            <person name="Mavromatis K."/>
            <person name="Ivanova N."/>
            <person name="Ovchinnikova G."/>
            <person name="Teshima H."/>
            <person name="Detter J.C."/>
            <person name="Tapia R."/>
            <person name="Han C."/>
            <person name="Land M."/>
            <person name="Hauser L."/>
            <person name="Markowitz V."/>
            <person name="Cheng J.-F."/>
            <person name="Hugenholtz P."/>
            <person name="Woyke T."/>
            <person name="Wu D."/>
            <person name="Gronow S."/>
            <person name="Wellnitz S."/>
            <person name="Schneider S."/>
            <person name="Klenk H.-P."/>
            <person name="Eisen J.A."/>
        </authorList>
    </citation>
    <scope>NUCLEOTIDE SEQUENCE [LARGE SCALE GENOMIC DNA]</scope>
    <source>
        <strain evidence="2">ATCC 35185</strain>
        <strain evidence="5">ATCC 35185 / DSM 20758 / VPI D19B-28</strain>
    </source>
</reference>
<reference evidence="3 4" key="1">
    <citation type="submission" date="2009-09" db="EMBL/GenBank/DDBJ databases">
        <authorList>
            <person name="Weinstock G."/>
            <person name="Sodergren E."/>
            <person name="Clifton S."/>
            <person name="Fulton L."/>
            <person name="Fulton B."/>
            <person name="Courtney L."/>
            <person name="Fronick C."/>
            <person name="Harrison M."/>
            <person name="Strong C."/>
            <person name="Farmer C."/>
            <person name="Delahaunty K."/>
            <person name="Markovic C."/>
            <person name="Hall O."/>
            <person name="Minx P."/>
            <person name="Tomlinson C."/>
            <person name="Mitreva M."/>
            <person name="Nelson J."/>
            <person name="Hou S."/>
            <person name="Wollam A."/>
            <person name="Pepin K.H."/>
            <person name="Johnson M."/>
            <person name="Bhonagiri V."/>
            <person name="Nash W.E."/>
            <person name="Warren W."/>
            <person name="Chinwalla A."/>
            <person name="Mardis E.R."/>
            <person name="Wilson R.K."/>
        </authorList>
    </citation>
    <scope>NUCLEOTIDE SEQUENCE [LARGE SCALE GENOMIC DNA]</scope>
    <source>
        <strain evidence="3">ATCC 35185</strain>
        <strain evidence="4">ATCC 35185 / DSM 20758 / VPI D19B-28</strain>
    </source>
</reference>
<dbReference type="Proteomes" id="UP000011124">
    <property type="component" value="Chromosome"/>
</dbReference>
<accession>C9LY96</accession>
<keyword evidence="5" id="KW-1185">Reference proteome</keyword>
<organism evidence="3 4">
    <name type="scientific">Selenomonas sputigena (strain ATCC 35185 / DSM 20758 / CCUG 44933 / VPI D19B-28)</name>
    <dbReference type="NCBI Taxonomy" id="546271"/>
    <lineage>
        <taxon>Bacteria</taxon>
        <taxon>Bacillati</taxon>
        <taxon>Bacillota</taxon>
        <taxon>Negativicutes</taxon>
        <taxon>Selenomonadales</taxon>
        <taxon>Selenomonadaceae</taxon>
        <taxon>Selenomonas</taxon>
    </lineage>
</organism>
<dbReference type="Proteomes" id="UP000003505">
    <property type="component" value="Unassembled WGS sequence"/>
</dbReference>